<accession>A0A6L9EH48</accession>
<keyword evidence="3" id="KW-1185">Reference proteome</keyword>
<dbReference type="GO" id="GO:0016491">
    <property type="term" value="F:oxidoreductase activity"/>
    <property type="evidence" value="ECO:0007669"/>
    <property type="project" value="InterPro"/>
</dbReference>
<dbReference type="SMART" id="SM00829">
    <property type="entry name" value="PKS_ER"/>
    <property type="match status" value="1"/>
</dbReference>
<dbReference type="PANTHER" id="PTHR11695:SF648">
    <property type="entry name" value="ZINC-BINDING OXIDOREDUCTASE"/>
    <property type="match status" value="1"/>
</dbReference>
<dbReference type="SUPFAM" id="SSF51735">
    <property type="entry name" value="NAD(P)-binding Rossmann-fold domains"/>
    <property type="match status" value="1"/>
</dbReference>
<dbReference type="RefSeq" id="WP_161437011.1">
    <property type="nucleotide sequence ID" value="NZ_WXYO01000008.1"/>
</dbReference>
<comment type="caution">
    <text evidence="2">The sequence shown here is derived from an EMBL/GenBank/DDBJ whole genome shotgun (WGS) entry which is preliminary data.</text>
</comment>
<sequence length="321" mass="35579">MKAILHTRYGPPEVLLLSDLPKPTPGPKELLIRVHKTAVNRTDCAMLRAKPFIMRFLTGLFKPKKPVLGTEFAGEVESVGEEVYSFRPGDRVFGFDDSGLGTYAEYFTVTENKGIAKLPEALAYAQVIGGIEGLHYAYNFVNKVDFKSGERVLINGATGAIGSAMLQLLKAYGAWVTAVGNTRNLELLRKLGADEVIDYQQEDFTKSDRQYDYVFDAVGKSSFFKCKRLLKAKGTYISSELGYMIQNPVLALLTPLTGGKKVRFPIPLQIDKSIELVKALIIEGKYEVVIDKKYSLEEVPQAFKYVETGQKTGNVVIDVVS</sequence>
<dbReference type="EMBL" id="WXYO01000008">
    <property type="protein sequence ID" value="NAS13976.1"/>
    <property type="molecule type" value="Genomic_DNA"/>
</dbReference>
<dbReference type="AlphaFoldDB" id="A0A6L9EH48"/>
<dbReference type="Gene3D" id="3.90.180.10">
    <property type="entry name" value="Medium-chain alcohol dehydrogenases, catalytic domain"/>
    <property type="match status" value="1"/>
</dbReference>
<dbReference type="InterPro" id="IPR050700">
    <property type="entry name" value="YIM1/Zinc_Alcohol_DH_Fams"/>
</dbReference>
<dbReference type="SUPFAM" id="SSF50129">
    <property type="entry name" value="GroES-like"/>
    <property type="match status" value="1"/>
</dbReference>
<evidence type="ECO:0000259" key="1">
    <source>
        <dbReference type="SMART" id="SM00829"/>
    </source>
</evidence>
<gene>
    <name evidence="2" type="ORF">GTQ38_18330</name>
</gene>
<reference evidence="2 3" key="1">
    <citation type="submission" date="2020-01" db="EMBL/GenBank/DDBJ databases">
        <title>Bacteria diversity of Porities sp.</title>
        <authorList>
            <person name="Wang G."/>
        </authorList>
    </citation>
    <scope>NUCLEOTIDE SEQUENCE [LARGE SCALE GENOMIC DNA]</scope>
    <source>
        <strain evidence="2 3">R33</strain>
    </source>
</reference>
<dbReference type="CDD" id="cd08267">
    <property type="entry name" value="MDR1"/>
    <property type="match status" value="1"/>
</dbReference>
<protein>
    <submittedName>
        <fullName evidence="2">Zinc-binding dehydrogenase</fullName>
    </submittedName>
</protein>
<dbReference type="Pfam" id="PF13602">
    <property type="entry name" value="ADH_zinc_N_2"/>
    <property type="match status" value="1"/>
</dbReference>
<dbReference type="InterPro" id="IPR020843">
    <property type="entry name" value="ER"/>
</dbReference>
<dbReference type="InterPro" id="IPR036291">
    <property type="entry name" value="NAD(P)-bd_dom_sf"/>
</dbReference>
<proteinExistence type="predicted"/>
<name>A0A6L9EH48_9FLAO</name>
<dbReference type="Proteomes" id="UP000475249">
    <property type="component" value="Unassembled WGS sequence"/>
</dbReference>
<evidence type="ECO:0000313" key="3">
    <source>
        <dbReference type="Proteomes" id="UP000475249"/>
    </source>
</evidence>
<dbReference type="Pfam" id="PF08240">
    <property type="entry name" value="ADH_N"/>
    <property type="match status" value="1"/>
</dbReference>
<dbReference type="InterPro" id="IPR013154">
    <property type="entry name" value="ADH-like_N"/>
</dbReference>
<dbReference type="PANTHER" id="PTHR11695">
    <property type="entry name" value="ALCOHOL DEHYDROGENASE RELATED"/>
    <property type="match status" value="1"/>
</dbReference>
<evidence type="ECO:0000313" key="2">
    <source>
        <dbReference type="EMBL" id="NAS13976.1"/>
    </source>
</evidence>
<organism evidence="2 3">
    <name type="scientific">Poritiphilus flavus</name>
    <dbReference type="NCBI Taxonomy" id="2697053"/>
    <lineage>
        <taxon>Bacteria</taxon>
        <taxon>Pseudomonadati</taxon>
        <taxon>Bacteroidota</taxon>
        <taxon>Flavobacteriia</taxon>
        <taxon>Flavobacteriales</taxon>
        <taxon>Flavobacteriaceae</taxon>
        <taxon>Poritiphilus</taxon>
    </lineage>
</organism>
<dbReference type="Gene3D" id="3.40.50.720">
    <property type="entry name" value="NAD(P)-binding Rossmann-like Domain"/>
    <property type="match status" value="1"/>
</dbReference>
<dbReference type="InterPro" id="IPR011032">
    <property type="entry name" value="GroES-like_sf"/>
</dbReference>
<feature type="domain" description="Enoyl reductase (ER)" evidence="1">
    <location>
        <begin position="10"/>
        <end position="317"/>
    </location>
</feature>